<organism evidence="6">
    <name type="scientific">Corynebacterium glutamicum (strain R)</name>
    <dbReference type="NCBI Taxonomy" id="340322"/>
    <lineage>
        <taxon>Bacteria</taxon>
        <taxon>Bacillati</taxon>
        <taxon>Actinomycetota</taxon>
        <taxon>Actinomycetes</taxon>
        <taxon>Mycobacteriales</taxon>
        <taxon>Corynebacteriaceae</taxon>
        <taxon>Corynebacterium</taxon>
    </lineage>
</organism>
<keyword evidence="3" id="KW-0547">Nucleotide-binding</keyword>
<dbReference type="Pfam" id="PF00005">
    <property type="entry name" value="ABC_tran"/>
    <property type="match status" value="2"/>
</dbReference>
<evidence type="ECO:0000259" key="5">
    <source>
        <dbReference type="PROSITE" id="PS50893"/>
    </source>
</evidence>
<proteinExistence type="inferred from homology"/>
<dbReference type="GO" id="GO:0005524">
    <property type="term" value="F:ATP binding"/>
    <property type="evidence" value="ECO:0007669"/>
    <property type="project" value="UniProtKB-KW"/>
</dbReference>
<dbReference type="InterPro" id="IPR003439">
    <property type="entry name" value="ABC_transporter-like_ATP-bd"/>
</dbReference>
<evidence type="ECO:0000256" key="3">
    <source>
        <dbReference type="ARBA" id="ARBA00022741"/>
    </source>
</evidence>
<keyword evidence="2" id="KW-0813">Transport</keyword>
<evidence type="ECO:0000256" key="1">
    <source>
        <dbReference type="ARBA" id="ARBA00005417"/>
    </source>
</evidence>
<dbReference type="EMBL" id="AP009044">
    <property type="protein sequence ID" value="BAF55732.1"/>
    <property type="molecule type" value="Genomic_DNA"/>
</dbReference>
<dbReference type="KEGG" id="cgt:cgR_2716"/>
<gene>
    <name evidence="6" type="ordered locus">cgR_2716</name>
</gene>
<dbReference type="InterPro" id="IPR027417">
    <property type="entry name" value="P-loop_NTPase"/>
</dbReference>
<protein>
    <recommendedName>
        <fullName evidence="5">ABC transporter domain-containing protein</fullName>
    </recommendedName>
</protein>
<keyword evidence="4" id="KW-0067">ATP-binding</keyword>
<dbReference type="AlphaFoldDB" id="A0AB72VE90"/>
<evidence type="ECO:0000256" key="2">
    <source>
        <dbReference type="ARBA" id="ARBA00022448"/>
    </source>
</evidence>
<comment type="similarity">
    <text evidence="1">Belongs to the ABC transporter superfamily.</text>
</comment>
<dbReference type="GO" id="GO:0042626">
    <property type="term" value="F:ATPase-coupled transmembrane transporter activity"/>
    <property type="evidence" value="ECO:0007669"/>
    <property type="project" value="TreeGrafter"/>
</dbReference>
<dbReference type="InterPro" id="IPR003593">
    <property type="entry name" value="AAA+_ATPase"/>
</dbReference>
<dbReference type="GO" id="GO:0043190">
    <property type="term" value="C:ATP-binding cassette (ABC) transporter complex"/>
    <property type="evidence" value="ECO:0007669"/>
    <property type="project" value="TreeGrafter"/>
</dbReference>
<reference evidence="6" key="1">
    <citation type="journal article" date="2007" name="Microbiology">
        <title>Comparative analysis of the Corynebacterium glutamicum group and complete genome sequence of strain R.</title>
        <authorList>
            <person name="Yukawa H."/>
            <person name="Omumasaba C.A."/>
            <person name="Nonaka H."/>
            <person name="Kos P."/>
            <person name="Okai N."/>
            <person name="Suzuki N."/>
            <person name="Suda M."/>
            <person name="Tsuge Y."/>
            <person name="Watanabe J."/>
            <person name="Ikeda Y."/>
            <person name="Vertes A.A."/>
            <person name="Inui M."/>
        </authorList>
    </citation>
    <scope>NUCLEOTIDE SEQUENCE</scope>
    <source>
        <strain evidence="6">R</strain>
    </source>
</reference>
<dbReference type="PANTHER" id="PTHR43553">
    <property type="entry name" value="HEAVY METAL TRANSPORTER"/>
    <property type="match status" value="1"/>
</dbReference>
<name>A0AB72VE90_CORGB</name>
<sequence length="356" mass="38513">MSLVVAAFGSRDGVVALTQIVGPSGSGLTRELEKRYRETPGAVMLTADPRAHITYLRATVAEELAFGLEQRGIAPAQIWERVRKIGLGLENLLDRAPTQLSGGQTRRLAIGTVAILEAPTMLLDDPLSGLDTSSRAQLVALLESYEGDVIVAAHKRWLDAPTVYLGDLEELSLPARVEFSGTSRTFSAITGTRGQQRRRWWQFNEPQPQFQIGPLDLTVSAGQVLWLQGPNGSGKSTLLRGLADEPGTELMLQNPSDQVIDSTVANWVPGSNSEEHPLDLSQRELRLAQCDAALGNNPEVLLADEPDVGLDIGGRNAIHQRFADFLGNGGAMILTCHDETFVAEVAEYAIVKEMGL</sequence>
<evidence type="ECO:0000313" key="6">
    <source>
        <dbReference type="EMBL" id="BAF55732.1"/>
    </source>
</evidence>
<dbReference type="Proteomes" id="UP000006698">
    <property type="component" value="Chromosome"/>
</dbReference>
<accession>A0AB72VE90</accession>
<dbReference type="Gene3D" id="3.40.50.300">
    <property type="entry name" value="P-loop containing nucleotide triphosphate hydrolases"/>
    <property type="match status" value="2"/>
</dbReference>
<feature type="domain" description="ABC transporter" evidence="5">
    <location>
        <begin position="1"/>
        <end position="199"/>
    </location>
</feature>
<dbReference type="PROSITE" id="PS50893">
    <property type="entry name" value="ABC_TRANSPORTER_2"/>
    <property type="match status" value="1"/>
</dbReference>
<dbReference type="InterPro" id="IPR050095">
    <property type="entry name" value="ECF_ABC_transporter_ATP-bd"/>
</dbReference>
<dbReference type="SUPFAM" id="SSF52540">
    <property type="entry name" value="P-loop containing nucleoside triphosphate hydrolases"/>
    <property type="match status" value="2"/>
</dbReference>
<evidence type="ECO:0000256" key="4">
    <source>
        <dbReference type="ARBA" id="ARBA00022840"/>
    </source>
</evidence>
<dbReference type="SMART" id="SM00382">
    <property type="entry name" value="AAA"/>
    <property type="match status" value="2"/>
</dbReference>
<dbReference type="GO" id="GO:0016887">
    <property type="term" value="F:ATP hydrolysis activity"/>
    <property type="evidence" value="ECO:0007669"/>
    <property type="project" value="InterPro"/>
</dbReference>